<dbReference type="EMBL" id="MIGC01004907">
    <property type="protein sequence ID" value="PHJ17520.1"/>
    <property type="molecule type" value="Genomic_DNA"/>
</dbReference>
<dbReference type="InterPro" id="IPR001878">
    <property type="entry name" value="Znf_CCHC"/>
</dbReference>
<evidence type="ECO:0000313" key="3">
    <source>
        <dbReference type="EMBL" id="PHJ17520.1"/>
    </source>
</evidence>
<sequence length="177" mass="19738">MIAGVIPAALTTTGRGIVWRNSRTGQRRLDKGECRICRRRGHEAKDCWYKDEKQCRNCRGFGHSKADCGTPKFGTRPGRAVISGRSRSPVRAEGRPSRGGPAGGFSRSSSTEPMRRLIQASSPKKVSFVQTVKPSKEELGQQSPDMRRRELSRFSRFRLRATGPTLALGEHLRKNQS</sequence>
<dbReference type="VEuPathDB" id="ToxoDB:CSUI_008659"/>
<dbReference type="GO" id="GO:0003676">
    <property type="term" value="F:nucleic acid binding"/>
    <property type="evidence" value="ECO:0007669"/>
    <property type="project" value="InterPro"/>
</dbReference>
<dbReference type="SMART" id="SM00343">
    <property type="entry name" value="ZnF_C2HC"/>
    <property type="match status" value="2"/>
</dbReference>
<feature type="compositionally biased region" description="Polar residues" evidence="1">
    <location>
        <begin position="119"/>
        <end position="133"/>
    </location>
</feature>
<dbReference type="OrthoDB" id="8026949at2759"/>
<comment type="caution">
    <text evidence="3">The sequence shown here is derived from an EMBL/GenBank/DDBJ whole genome shotgun (WGS) entry which is preliminary data.</text>
</comment>
<protein>
    <recommendedName>
        <fullName evidence="2">CCHC-type domain-containing protein</fullName>
    </recommendedName>
</protein>
<dbReference type="SUPFAM" id="SSF57756">
    <property type="entry name" value="Retrovirus zinc finger-like domains"/>
    <property type="match status" value="1"/>
</dbReference>
<feature type="domain" description="CCHC-type" evidence="2">
    <location>
        <begin position="54"/>
        <end position="70"/>
    </location>
</feature>
<dbReference type="AlphaFoldDB" id="A0A2C6K853"/>
<feature type="domain" description="CCHC-type" evidence="2">
    <location>
        <begin position="33"/>
        <end position="49"/>
    </location>
</feature>
<feature type="non-terminal residue" evidence="3">
    <location>
        <position position="177"/>
    </location>
</feature>
<gene>
    <name evidence="3" type="ORF">CSUI_008659</name>
</gene>
<proteinExistence type="predicted"/>
<keyword evidence="4" id="KW-1185">Reference proteome</keyword>
<dbReference type="GO" id="GO:0008270">
    <property type="term" value="F:zinc ion binding"/>
    <property type="evidence" value="ECO:0007669"/>
    <property type="project" value="InterPro"/>
</dbReference>
<dbReference type="GeneID" id="94431997"/>
<evidence type="ECO:0000313" key="4">
    <source>
        <dbReference type="Proteomes" id="UP000221165"/>
    </source>
</evidence>
<dbReference type="Gene3D" id="4.10.60.10">
    <property type="entry name" value="Zinc finger, CCHC-type"/>
    <property type="match status" value="1"/>
</dbReference>
<feature type="region of interest" description="Disordered" evidence="1">
    <location>
        <begin position="68"/>
        <end position="156"/>
    </location>
</feature>
<dbReference type="Proteomes" id="UP000221165">
    <property type="component" value="Unassembled WGS sequence"/>
</dbReference>
<dbReference type="RefSeq" id="XP_067919239.1">
    <property type="nucleotide sequence ID" value="XM_068068786.1"/>
</dbReference>
<dbReference type="InterPro" id="IPR036875">
    <property type="entry name" value="Znf_CCHC_sf"/>
</dbReference>
<name>A0A2C6K853_9APIC</name>
<evidence type="ECO:0000256" key="1">
    <source>
        <dbReference type="SAM" id="MobiDB-lite"/>
    </source>
</evidence>
<feature type="compositionally biased region" description="Basic and acidic residues" evidence="1">
    <location>
        <begin position="134"/>
        <end position="153"/>
    </location>
</feature>
<organism evidence="3 4">
    <name type="scientific">Cystoisospora suis</name>
    <dbReference type="NCBI Taxonomy" id="483139"/>
    <lineage>
        <taxon>Eukaryota</taxon>
        <taxon>Sar</taxon>
        <taxon>Alveolata</taxon>
        <taxon>Apicomplexa</taxon>
        <taxon>Conoidasida</taxon>
        <taxon>Coccidia</taxon>
        <taxon>Eucoccidiorida</taxon>
        <taxon>Eimeriorina</taxon>
        <taxon>Sarcocystidae</taxon>
        <taxon>Cystoisospora</taxon>
    </lineage>
</organism>
<reference evidence="3 4" key="1">
    <citation type="journal article" date="2017" name="Int. J. Parasitol.">
        <title>The genome of the protozoan parasite Cystoisospora suis and a reverse vaccinology approach to identify vaccine candidates.</title>
        <authorList>
            <person name="Palmieri N."/>
            <person name="Shrestha A."/>
            <person name="Ruttkowski B."/>
            <person name="Beck T."/>
            <person name="Vogl C."/>
            <person name="Tomley F."/>
            <person name="Blake D.P."/>
            <person name="Joachim A."/>
        </authorList>
    </citation>
    <scope>NUCLEOTIDE SEQUENCE [LARGE SCALE GENOMIC DNA]</scope>
    <source>
        <strain evidence="3 4">Wien I</strain>
    </source>
</reference>
<evidence type="ECO:0000259" key="2">
    <source>
        <dbReference type="SMART" id="SM00343"/>
    </source>
</evidence>
<accession>A0A2C6K853</accession>